<dbReference type="Pfam" id="PF20151">
    <property type="entry name" value="DUF6533"/>
    <property type="match status" value="1"/>
</dbReference>
<reference evidence="3 4" key="1">
    <citation type="journal article" date="2016" name="Mol. Biol. Evol.">
        <title>Comparative Genomics of Early-Diverging Mushroom-Forming Fungi Provides Insights into the Origins of Lignocellulose Decay Capabilities.</title>
        <authorList>
            <person name="Nagy L.G."/>
            <person name="Riley R."/>
            <person name="Tritt A."/>
            <person name="Adam C."/>
            <person name="Daum C."/>
            <person name="Floudas D."/>
            <person name="Sun H."/>
            <person name="Yadav J.S."/>
            <person name="Pangilinan J."/>
            <person name="Larsson K.H."/>
            <person name="Matsuura K."/>
            <person name="Barry K."/>
            <person name="Labutti K."/>
            <person name="Kuo R."/>
            <person name="Ohm R.A."/>
            <person name="Bhattacharya S.S."/>
            <person name="Shirouzu T."/>
            <person name="Yoshinaga Y."/>
            <person name="Martin F.M."/>
            <person name="Grigoriev I.V."/>
            <person name="Hibbett D.S."/>
        </authorList>
    </citation>
    <scope>NUCLEOTIDE SEQUENCE [LARGE SCALE GENOMIC DNA]</scope>
    <source>
        <strain evidence="3 4">HHB12029</strain>
    </source>
</reference>
<dbReference type="InParanoid" id="A0A165Q5Y9"/>
<feature type="transmembrane region" description="Helical" evidence="1">
    <location>
        <begin position="142"/>
        <end position="165"/>
    </location>
</feature>
<dbReference type="AlphaFoldDB" id="A0A165Q5Y9"/>
<keyword evidence="1" id="KW-0812">Transmembrane</keyword>
<accession>A0A165Q5Y9</accession>
<dbReference type="OrthoDB" id="3057629at2759"/>
<evidence type="ECO:0000313" key="4">
    <source>
        <dbReference type="Proteomes" id="UP000077266"/>
    </source>
</evidence>
<keyword evidence="1" id="KW-1133">Transmembrane helix</keyword>
<dbReference type="EMBL" id="KV425885">
    <property type="protein sequence ID" value="KZW03131.1"/>
    <property type="molecule type" value="Genomic_DNA"/>
</dbReference>
<dbReference type="Proteomes" id="UP000077266">
    <property type="component" value="Unassembled WGS sequence"/>
</dbReference>
<evidence type="ECO:0000259" key="2">
    <source>
        <dbReference type="Pfam" id="PF20151"/>
    </source>
</evidence>
<feature type="transmembrane region" description="Helical" evidence="1">
    <location>
        <begin position="115"/>
        <end position="136"/>
    </location>
</feature>
<keyword evidence="1" id="KW-0472">Membrane</keyword>
<evidence type="ECO:0000256" key="1">
    <source>
        <dbReference type="SAM" id="Phobius"/>
    </source>
</evidence>
<gene>
    <name evidence="3" type="ORF">EXIGLDRAFT_320914</name>
</gene>
<organism evidence="3 4">
    <name type="scientific">Exidia glandulosa HHB12029</name>
    <dbReference type="NCBI Taxonomy" id="1314781"/>
    <lineage>
        <taxon>Eukaryota</taxon>
        <taxon>Fungi</taxon>
        <taxon>Dikarya</taxon>
        <taxon>Basidiomycota</taxon>
        <taxon>Agaricomycotina</taxon>
        <taxon>Agaricomycetes</taxon>
        <taxon>Auriculariales</taxon>
        <taxon>Exidiaceae</taxon>
        <taxon>Exidia</taxon>
    </lineage>
</organism>
<feature type="domain" description="DUF6533" evidence="2">
    <location>
        <begin position="26"/>
        <end position="72"/>
    </location>
</feature>
<proteinExistence type="predicted"/>
<feature type="transmembrane region" description="Helical" evidence="1">
    <location>
        <begin position="71"/>
        <end position="94"/>
    </location>
</feature>
<dbReference type="InterPro" id="IPR045340">
    <property type="entry name" value="DUF6533"/>
</dbReference>
<keyword evidence="4" id="KW-1185">Reference proteome</keyword>
<protein>
    <recommendedName>
        <fullName evidence="2">DUF6533 domain-containing protein</fullName>
    </recommendedName>
</protein>
<evidence type="ECO:0000313" key="3">
    <source>
        <dbReference type="EMBL" id="KZW03131.1"/>
    </source>
</evidence>
<name>A0A165Q5Y9_EXIGL</name>
<sequence length="182" mass="20354">MGYDLDKLGLPRESAVIYAARTNSQYMRLAGFSWLLWDILVNLGTEVRCIWAGRTWSTPVTLYLLARYLPLFSQLFLVYVTFVPSSTALCRAGFSVDAVSRMYPQTPTDSSSSMILPLAEFVTTLCTHCILMYRLYALYDNVKVLVSMVAWTGVNTTATLVLVLWTQSRIIGAQNFVLAVPG</sequence>